<dbReference type="EMBL" id="SCLC01000021">
    <property type="protein sequence ID" value="MBF4435920.1"/>
    <property type="molecule type" value="Genomic_DNA"/>
</dbReference>
<gene>
    <name evidence="2" type="ORF">ERJ77_15560</name>
</gene>
<protein>
    <submittedName>
        <fullName evidence="2">DUF4145 domain-containing protein</fullName>
    </submittedName>
</protein>
<comment type="caution">
    <text evidence="2">The sequence shown here is derived from an EMBL/GenBank/DDBJ whole genome shotgun (WGS) entry which is preliminary data.</text>
</comment>
<evidence type="ECO:0000313" key="3">
    <source>
        <dbReference type="Proteomes" id="UP000786185"/>
    </source>
</evidence>
<dbReference type="InterPro" id="IPR025285">
    <property type="entry name" value="DUF4145"/>
</dbReference>
<dbReference type="AlphaFoldDB" id="A0AAW4BCU4"/>
<organism evidence="2 3">
    <name type="scientific">Vibrio anguillarum</name>
    <name type="common">Listonella anguillarum</name>
    <dbReference type="NCBI Taxonomy" id="55601"/>
    <lineage>
        <taxon>Bacteria</taxon>
        <taxon>Pseudomonadati</taxon>
        <taxon>Pseudomonadota</taxon>
        <taxon>Gammaproteobacteria</taxon>
        <taxon>Vibrionales</taxon>
        <taxon>Vibrionaceae</taxon>
        <taxon>Vibrio</taxon>
    </lineage>
</organism>
<evidence type="ECO:0000259" key="1">
    <source>
        <dbReference type="Pfam" id="PF13643"/>
    </source>
</evidence>
<proteinExistence type="predicted"/>
<dbReference type="Proteomes" id="UP000786185">
    <property type="component" value="Unassembled WGS sequence"/>
</dbReference>
<dbReference type="Pfam" id="PF13643">
    <property type="entry name" value="DUF4145"/>
    <property type="match status" value="1"/>
</dbReference>
<feature type="domain" description="DUF4145" evidence="1">
    <location>
        <begin position="118"/>
        <end position="204"/>
    </location>
</feature>
<sequence>MLQEITVAIEKQKLKCNICQNYTFHQLIHSYQQDLSEEHFYCERRYRLFECCGCQDVKMERAEYSDYCDYDENGIVPDISIYPPYTLRKKPSWVASLVFPFNADTGPVNHELMELISEIYVSLQNGCNRLTVMGIRALIEHVMIQKVGDKGRFVKNMDEFESQGYISKIQRVALDQVLEAGHATIHRSYSPKHKEVIAAIDIVENIIESIYVVEKHQHSLKNVPKKK</sequence>
<accession>A0AAW4BCU4</accession>
<evidence type="ECO:0000313" key="2">
    <source>
        <dbReference type="EMBL" id="MBF4435920.1"/>
    </source>
</evidence>
<reference evidence="2" key="1">
    <citation type="journal article" date="2021" name="PeerJ">
        <title>Analysis of 44 Vibrio anguillarum genomes reveals high genetic diversity.</title>
        <authorList>
            <person name="Hansen M.J."/>
            <person name="Dalsgaard I."/>
        </authorList>
    </citation>
    <scope>NUCLEOTIDE SEQUENCE</scope>
    <source>
        <strain evidence="2">850617-1/1</strain>
    </source>
</reference>
<name>A0AAW4BCU4_VIBAN</name>